<comment type="cofactor">
    <cofactor evidence="8">
        <name>Zn(2+)</name>
        <dbReference type="ChEBI" id="CHEBI:29105"/>
    </cofactor>
</comment>
<protein>
    <recommendedName>
        <fullName evidence="3">ceramidase</fullName>
        <ecNumber evidence="3">3.5.1.23</ecNumber>
    </recommendedName>
</protein>
<evidence type="ECO:0000256" key="1">
    <source>
        <dbReference type="ARBA" id="ARBA00004141"/>
    </source>
</evidence>
<evidence type="ECO:0000313" key="11">
    <source>
        <dbReference type="WBParaSite" id="Hba_17844"/>
    </source>
</evidence>
<evidence type="ECO:0000256" key="5">
    <source>
        <dbReference type="ARBA" id="ARBA00022801"/>
    </source>
</evidence>
<keyword evidence="7 9" id="KW-0472">Membrane</keyword>
<keyword evidence="8" id="KW-0862">Zinc</keyword>
<keyword evidence="10" id="KW-1185">Reference proteome</keyword>
<keyword evidence="5" id="KW-0378">Hydrolase</keyword>
<reference evidence="11" key="1">
    <citation type="submission" date="2016-11" db="UniProtKB">
        <authorList>
            <consortium name="WormBaseParasite"/>
        </authorList>
    </citation>
    <scope>IDENTIFICATION</scope>
</reference>
<feature type="binding site" evidence="8">
    <location>
        <position position="58"/>
    </location>
    <ligand>
        <name>Zn(2+)</name>
        <dbReference type="ChEBI" id="CHEBI:29105"/>
        <note>catalytic</note>
    </ligand>
</feature>
<keyword evidence="8" id="KW-0479">Metal-binding</keyword>
<feature type="transmembrane region" description="Helical" evidence="9">
    <location>
        <begin position="56"/>
        <end position="79"/>
    </location>
</feature>
<accession>A0A1I7XKK3</accession>
<comment type="similarity">
    <text evidence="2">Belongs to the alkaline ceramidase family.</text>
</comment>
<dbReference type="InterPro" id="IPR008901">
    <property type="entry name" value="ACER"/>
</dbReference>
<dbReference type="PANTHER" id="PTHR46139">
    <property type="entry name" value="ALKALINE CERAMIDASE"/>
    <property type="match status" value="1"/>
</dbReference>
<dbReference type="GO" id="GO:0046872">
    <property type="term" value="F:metal ion binding"/>
    <property type="evidence" value="ECO:0007669"/>
    <property type="project" value="UniProtKB-KW"/>
</dbReference>
<comment type="subcellular location">
    <subcellularLocation>
        <location evidence="1">Membrane</location>
        <topology evidence="1">Multi-pass membrane protein</topology>
    </subcellularLocation>
</comment>
<evidence type="ECO:0000313" key="10">
    <source>
        <dbReference type="Proteomes" id="UP000095283"/>
    </source>
</evidence>
<dbReference type="AlphaFoldDB" id="A0A1I7XKK3"/>
<dbReference type="Proteomes" id="UP000095283">
    <property type="component" value="Unplaced"/>
</dbReference>
<evidence type="ECO:0000256" key="2">
    <source>
        <dbReference type="ARBA" id="ARBA00009780"/>
    </source>
</evidence>
<evidence type="ECO:0000256" key="6">
    <source>
        <dbReference type="ARBA" id="ARBA00022989"/>
    </source>
</evidence>
<keyword evidence="4 9" id="KW-0812">Transmembrane</keyword>
<dbReference type="GO" id="GO:0046514">
    <property type="term" value="P:ceramide catabolic process"/>
    <property type="evidence" value="ECO:0007669"/>
    <property type="project" value="TreeGrafter"/>
</dbReference>
<evidence type="ECO:0000256" key="8">
    <source>
        <dbReference type="PIRSR" id="PIRSR608901-2"/>
    </source>
</evidence>
<name>A0A1I7XKK3_HETBA</name>
<dbReference type="EC" id="3.5.1.23" evidence="3"/>
<dbReference type="PANTHER" id="PTHR46139:SF3">
    <property type="entry name" value="ALKALINE CERAMIDASE"/>
    <property type="match status" value="1"/>
</dbReference>
<dbReference type="GO" id="GO:0017040">
    <property type="term" value="F:N-acylsphingosine amidohydrolase activity"/>
    <property type="evidence" value="ECO:0007669"/>
    <property type="project" value="UniProtKB-EC"/>
</dbReference>
<evidence type="ECO:0000256" key="4">
    <source>
        <dbReference type="ARBA" id="ARBA00022692"/>
    </source>
</evidence>
<evidence type="ECO:0000256" key="3">
    <source>
        <dbReference type="ARBA" id="ARBA00011891"/>
    </source>
</evidence>
<dbReference type="GO" id="GO:0016020">
    <property type="term" value="C:membrane"/>
    <property type="evidence" value="ECO:0007669"/>
    <property type="project" value="UniProtKB-SubCell"/>
</dbReference>
<dbReference type="WBParaSite" id="Hba_17844">
    <property type="protein sequence ID" value="Hba_17844"/>
    <property type="gene ID" value="Hba_17844"/>
</dbReference>
<feature type="binding site" evidence="8">
    <location>
        <position position="62"/>
    </location>
    <ligand>
        <name>Zn(2+)</name>
        <dbReference type="ChEBI" id="CHEBI:29105"/>
        <note>catalytic</note>
    </ligand>
</feature>
<organism evidence="10 11">
    <name type="scientific">Heterorhabditis bacteriophora</name>
    <name type="common">Entomopathogenic nematode worm</name>
    <dbReference type="NCBI Taxonomy" id="37862"/>
    <lineage>
        <taxon>Eukaryota</taxon>
        <taxon>Metazoa</taxon>
        <taxon>Ecdysozoa</taxon>
        <taxon>Nematoda</taxon>
        <taxon>Chromadorea</taxon>
        <taxon>Rhabditida</taxon>
        <taxon>Rhabditina</taxon>
        <taxon>Rhabditomorpha</taxon>
        <taxon>Strongyloidea</taxon>
        <taxon>Heterorhabditidae</taxon>
        <taxon>Heterorhabditis</taxon>
    </lineage>
</organism>
<keyword evidence="6 9" id="KW-1133">Transmembrane helix</keyword>
<sequence length="117" mass="13593">MNKWFEYESGHAWCESAYKYQTLPMIAEFGNTVLNFRYSAVSNKRKRNLSIVGTPYLHALFHLLAGVAGYTIFVMFSMIDIETRINEHRFSAAVRYFPDKSGSLFSFPYISLREKAE</sequence>
<proteinExistence type="inferred from homology"/>
<evidence type="ECO:0000256" key="9">
    <source>
        <dbReference type="SAM" id="Phobius"/>
    </source>
</evidence>
<evidence type="ECO:0000256" key="7">
    <source>
        <dbReference type="ARBA" id="ARBA00023136"/>
    </source>
</evidence>